<dbReference type="Proteomes" id="UP000019225">
    <property type="component" value="Chromosome"/>
</dbReference>
<evidence type="ECO:0000313" key="3">
    <source>
        <dbReference type="Proteomes" id="UP000019225"/>
    </source>
</evidence>
<dbReference type="Gene3D" id="1.20.120.450">
    <property type="entry name" value="dinb family like domain"/>
    <property type="match status" value="1"/>
</dbReference>
<keyword evidence="3" id="KW-1185">Reference proteome</keyword>
<dbReference type="SUPFAM" id="SSF109854">
    <property type="entry name" value="DinB/YfiT-like putative metalloenzymes"/>
    <property type="match status" value="1"/>
</dbReference>
<accession>W5W571</accession>
<evidence type="ECO:0000313" key="2">
    <source>
        <dbReference type="EMBL" id="AHH96373.1"/>
    </source>
</evidence>
<feature type="domain" description="DinB-like" evidence="1">
    <location>
        <begin position="14"/>
        <end position="134"/>
    </location>
</feature>
<organism evidence="2 3">
    <name type="scientific">Kutzneria albida DSM 43870</name>
    <dbReference type="NCBI Taxonomy" id="1449976"/>
    <lineage>
        <taxon>Bacteria</taxon>
        <taxon>Bacillati</taxon>
        <taxon>Actinomycetota</taxon>
        <taxon>Actinomycetes</taxon>
        <taxon>Pseudonocardiales</taxon>
        <taxon>Pseudonocardiaceae</taxon>
        <taxon>Kutzneria</taxon>
    </lineage>
</organism>
<evidence type="ECO:0000259" key="1">
    <source>
        <dbReference type="Pfam" id="PF12867"/>
    </source>
</evidence>
<dbReference type="OrthoDB" id="5022306at2"/>
<dbReference type="EMBL" id="CP007155">
    <property type="protein sequence ID" value="AHH96373.1"/>
    <property type="molecule type" value="Genomic_DNA"/>
</dbReference>
<dbReference type="RefSeq" id="WP_025356507.1">
    <property type="nucleotide sequence ID" value="NZ_CP007155.1"/>
</dbReference>
<name>W5W571_9PSEU</name>
<dbReference type="InterPro" id="IPR034660">
    <property type="entry name" value="DinB/YfiT-like"/>
</dbReference>
<dbReference type="Pfam" id="PF12867">
    <property type="entry name" value="DinB_2"/>
    <property type="match status" value="1"/>
</dbReference>
<dbReference type="AlphaFoldDB" id="W5W571"/>
<dbReference type="STRING" id="1449976.KALB_3005"/>
<dbReference type="HOGENOM" id="CLU_097136_1_0_11"/>
<dbReference type="eggNOG" id="COG0666">
    <property type="taxonomic scope" value="Bacteria"/>
</dbReference>
<proteinExistence type="predicted"/>
<reference evidence="2 3" key="1">
    <citation type="journal article" date="2014" name="BMC Genomics">
        <title>Complete genome sequence of producer of the glycopeptide antibiotic Aculeximycin Kutzneria albida DSM 43870T, a representative of minor genus of Pseudonocardiaceae.</title>
        <authorList>
            <person name="Rebets Y."/>
            <person name="Tokovenko B."/>
            <person name="Lushchyk I."/>
            <person name="Ruckert C."/>
            <person name="Zaburannyi N."/>
            <person name="Bechthold A."/>
            <person name="Kalinowski J."/>
            <person name="Luzhetskyy A."/>
        </authorList>
    </citation>
    <scope>NUCLEOTIDE SEQUENCE [LARGE SCALE GENOMIC DNA]</scope>
    <source>
        <strain evidence="2">DSM 43870</strain>
    </source>
</reference>
<gene>
    <name evidence="2" type="ORF">KALB_3005</name>
</gene>
<protein>
    <recommendedName>
        <fullName evidence="1">DinB-like domain-containing protein</fullName>
    </recommendedName>
</protein>
<dbReference type="KEGG" id="kal:KALB_3005"/>
<sequence>MNSARDDIVETSDYVWQRLSSRLAGLTEAEFHWQPEVTTLKWRLRHIVDFLSMERNWTWLGLEPSGVTIAEPTTAAGALSALDQAYAAWSSVLAASTDSSLQELIGPLGGPYATATRRAFVLHILDELVHHGAEAALMRDLYAARQRG</sequence>
<dbReference type="InterPro" id="IPR024775">
    <property type="entry name" value="DinB-like"/>
</dbReference>